<dbReference type="Proteomes" id="UP001595834">
    <property type="component" value="Unassembled WGS sequence"/>
</dbReference>
<evidence type="ECO:0000313" key="1">
    <source>
        <dbReference type="EMBL" id="MFC4961190.1"/>
    </source>
</evidence>
<gene>
    <name evidence="1" type="ORF">ACFPFX_33365</name>
</gene>
<accession>A0ABV9UXI9</accession>
<proteinExistence type="predicted"/>
<dbReference type="PANTHER" id="PTHR40763">
    <property type="entry name" value="MEMBRANE PROTEIN-RELATED"/>
    <property type="match status" value="1"/>
</dbReference>
<dbReference type="PANTHER" id="PTHR40763:SF4">
    <property type="entry name" value="DUF1707 DOMAIN-CONTAINING PROTEIN"/>
    <property type="match status" value="1"/>
</dbReference>
<evidence type="ECO:0008006" key="3">
    <source>
        <dbReference type="Google" id="ProtNLM"/>
    </source>
</evidence>
<evidence type="ECO:0000313" key="2">
    <source>
        <dbReference type="Proteomes" id="UP001595834"/>
    </source>
</evidence>
<dbReference type="RefSeq" id="WP_344377737.1">
    <property type="nucleotide sequence ID" value="NZ_BAAASQ010000019.1"/>
</dbReference>
<protein>
    <recommendedName>
        <fullName evidence="3">Cell wall-active antibiotics response LiaF-like C-terminal domain-containing protein</fullName>
    </recommendedName>
</protein>
<dbReference type="EMBL" id="JBHSIZ010000045">
    <property type="protein sequence ID" value="MFC4961190.1"/>
    <property type="molecule type" value="Genomic_DNA"/>
</dbReference>
<sequence>MEITKNTTSPARRTEWSLSLLGGLKHRGGFEARERTVHVAAVGGASLDHTGATLPAGPTHLIKAALVGGAELAYPEGACAEVDAFSLFGGVDLTVPAGTTVEVSGFSLIGGRSRSQAGEPGSAVVKVRAYSLIGGVKVRQSQ</sequence>
<comment type="caution">
    <text evidence="1">The sequence shown here is derived from an EMBL/GenBank/DDBJ whole genome shotgun (WGS) entry which is preliminary data.</text>
</comment>
<organism evidence="1 2">
    <name type="scientific">Streptomyces mauvecolor</name>
    <dbReference type="NCBI Taxonomy" id="58345"/>
    <lineage>
        <taxon>Bacteria</taxon>
        <taxon>Bacillati</taxon>
        <taxon>Actinomycetota</taxon>
        <taxon>Actinomycetes</taxon>
        <taxon>Kitasatosporales</taxon>
        <taxon>Streptomycetaceae</taxon>
        <taxon>Streptomyces</taxon>
    </lineage>
</organism>
<keyword evidence="2" id="KW-1185">Reference proteome</keyword>
<reference evidence="2" key="1">
    <citation type="journal article" date="2019" name="Int. J. Syst. Evol. Microbiol.">
        <title>The Global Catalogue of Microorganisms (GCM) 10K type strain sequencing project: providing services to taxonomists for standard genome sequencing and annotation.</title>
        <authorList>
            <consortium name="The Broad Institute Genomics Platform"/>
            <consortium name="The Broad Institute Genome Sequencing Center for Infectious Disease"/>
            <person name="Wu L."/>
            <person name="Ma J."/>
        </authorList>
    </citation>
    <scope>NUCLEOTIDE SEQUENCE [LARGE SCALE GENOMIC DNA]</scope>
    <source>
        <strain evidence="2">CCM 7224</strain>
    </source>
</reference>
<name>A0ABV9UXI9_9ACTN</name>